<evidence type="ECO:0000256" key="1">
    <source>
        <dbReference type="ARBA" id="ARBA00005568"/>
    </source>
</evidence>
<name>A0A346B022_9FIRM</name>
<keyword evidence="2" id="KW-0479">Metal-binding</keyword>
<dbReference type="PANTHER" id="PTHR30502">
    <property type="entry name" value="2-KETO-3-DEOXY-L-RHAMNONATE ALDOLASE"/>
    <property type="match status" value="1"/>
</dbReference>
<keyword evidence="6" id="KW-1185">Reference proteome</keyword>
<dbReference type="InterPro" id="IPR040442">
    <property type="entry name" value="Pyrv_kinase-like_dom_sf"/>
</dbReference>
<dbReference type="InterPro" id="IPR005000">
    <property type="entry name" value="Aldolase/citrate-lyase_domain"/>
</dbReference>
<protein>
    <recommendedName>
        <fullName evidence="4">HpcH/HpaI aldolase/citrate lyase domain-containing protein</fullName>
    </recommendedName>
</protein>
<dbReference type="GO" id="GO:0046872">
    <property type="term" value="F:metal ion binding"/>
    <property type="evidence" value="ECO:0007669"/>
    <property type="project" value="UniProtKB-KW"/>
</dbReference>
<organism evidence="5 6">
    <name type="scientific">Megasphaera stantonii</name>
    <dbReference type="NCBI Taxonomy" id="2144175"/>
    <lineage>
        <taxon>Bacteria</taxon>
        <taxon>Bacillati</taxon>
        <taxon>Bacillota</taxon>
        <taxon>Negativicutes</taxon>
        <taxon>Veillonellales</taxon>
        <taxon>Veillonellaceae</taxon>
        <taxon>Megasphaera</taxon>
    </lineage>
</organism>
<evidence type="ECO:0000256" key="2">
    <source>
        <dbReference type="ARBA" id="ARBA00022723"/>
    </source>
</evidence>
<dbReference type="AlphaFoldDB" id="A0A346B022"/>
<dbReference type="RefSeq" id="WP_107195315.1">
    <property type="nucleotide sequence ID" value="NZ_CP029462.1"/>
</dbReference>
<dbReference type="GO" id="GO:0016832">
    <property type="term" value="F:aldehyde-lyase activity"/>
    <property type="evidence" value="ECO:0007669"/>
    <property type="project" value="TreeGrafter"/>
</dbReference>
<dbReference type="InterPro" id="IPR050251">
    <property type="entry name" value="HpcH-HpaI_aldolase"/>
</dbReference>
<feature type="domain" description="HpcH/HpaI aldolase/citrate lyase" evidence="4">
    <location>
        <begin position="22"/>
        <end position="242"/>
    </location>
</feature>
<dbReference type="Proteomes" id="UP000254337">
    <property type="component" value="Chromosome"/>
</dbReference>
<evidence type="ECO:0000256" key="3">
    <source>
        <dbReference type="ARBA" id="ARBA00023239"/>
    </source>
</evidence>
<evidence type="ECO:0000313" key="5">
    <source>
        <dbReference type="EMBL" id="AXL21465.1"/>
    </source>
</evidence>
<keyword evidence="3" id="KW-0456">Lyase</keyword>
<dbReference type="GO" id="GO:0005737">
    <property type="term" value="C:cytoplasm"/>
    <property type="evidence" value="ECO:0007669"/>
    <property type="project" value="TreeGrafter"/>
</dbReference>
<sequence>MKNRFLDKFCSGEPSVGTFFEMGGPAVGEMIALTDLDYFVIDGEHGPYDVLQAADIIRAAEGAGTAAPFVRVKDSQRNSILRMLDVGAKGLIIPQVQSVDEVRRIVEYGKYYPVGSRGFAPTRNSLYGCSDDAKGSVQEYFDRCNASQLLIPQCETMGCLAAIEEIAAVDGVDGIFVGPYDLSVAMGAPAQFDRPEFAAALTRVLEAVQRAGKFCIIYADTEDAAVKRFSEGFDSVALSMDCILYQRAINGAVAAIKGAL</sequence>
<dbReference type="PANTHER" id="PTHR30502:SF0">
    <property type="entry name" value="PHOSPHOENOLPYRUVATE CARBOXYLASE FAMILY PROTEIN"/>
    <property type="match status" value="1"/>
</dbReference>
<comment type="similarity">
    <text evidence="1">Belongs to the HpcH/HpaI aldolase family.</text>
</comment>
<accession>A0A346B022</accession>
<proteinExistence type="inferred from homology"/>
<dbReference type="Pfam" id="PF03328">
    <property type="entry name" value="HpcH_HpaI"/>
    <property type="match status" value="1"/>
</dbReference>
<dbReference type="KEGG" id="meg:DKB62_07755"/>
<reference evidence="5 6" key="1">
    <citation type="submission" date="2018-05" db="EMBL/GenBank/DDBJ databases">
        <title>Complete genome sequence of Megasphaera sp. AJH120T, isolated from the ceca of a chicken.</title>
        <authorList>
            <person name="Maki J."/>
            <person name="Looft T."/>
        </authorList>
    </citation>
    <scope>NUCLEOTIDE SEQUENCE [LARGE SCALE GENOMIC DNA]</scope>
    <source>
        <strain evidence="5 6">AJH120</strain>
    </source>
</reference>
<evidence type="ECO:0000259" key="4">
    <source>
        <dbReference type="Pfam" id="PF03328"/>
    </source>
</evidence>
<dbReference type="EMBL" id="CP029462">
    <property type="protein sequence ID" value="AXL21465.1"/>
    <property type="molecule type" value="Genomic_DNA"/>
</dbReference>
<evidence type="ECO:0000313" key="6">
    <source>
        <dbReference type="Proteomes" id="UP000254337"/>
    </source>
</evidence>
<dbReference type="Gene3D" id="3.20.20.60">
    <property type="entry name" value="Phosphoenolpyruvate-binding domains"/>
    <property type="match status" value="1"/>
</dbReference>
<gene>
    <name evidence="5" type="ORF">DKB62_07755</name>
</gene>
<dbReference type="OrthoDB" id="86160at2"/>
<dbReference type="SUPFAM" id="SSF51621">
    <property type="entry name" value="Phosphoenolpyruvate/pyruvate domain"/>
    <property type="match status" value="1"/>
</dbReference>
<dbReference type="InterPro" id="IPR015813">
    <property type="entry name" value="Pyrv/PenolPyrv_kinase-like_dom"/>
</dbReference>